<comment type="caution">
    <text evidence="1">The sequence shown here is derived from an EMBL/GenBank/DDBJ whole genome shotgun (WGS) entry which is preliminary data.</text>
</comment>
<protein>
    <submittedName>
        <fullName evidence="1">Uncharacterized protein</fullName>
    </submittedName>
</protein>
<name>A0ABQ4PP57_9GAMM</name>
<accession>A0ABQ4PP57</accession>
<evidence type="ECO:0000313" key="1">
    <source>
        <dbReference type="EMBL" id="GIU50399.1"/>
    </source>
</evidence>
<keyword evidence="2" id="KW-1185">Reference proteome</keyword>
<reference evidence="1" key="1">
    <citation type="submission" date="2021-05" db="EMBL/GenBank/DDBJ databases">
        <title>Molecular characterization for Shewanella algae harboring chromosomal blaOXA-55-like strains isolated from clinical and environment sample.</title>
        <authorList>
            <person name="Ohama Y."/>
            <person name="Aoki K."/>
            <person name="Harada S."/>
            <person name="Moriya K."/>
            <person name="Ishii Y."/>
            <person name="Tateda K."/>
        </authorList>
    </citation>
    <scope>NUCLEOTIDE SEQUENCE</scope>
    <source>
        <strain evidence="1">JCM 11563</strain>
    </source>
</reference>
<dbReference type="Proteomes" id="UP000887104">
    <property type="component" value="Unassembled WGS sequence"/>
</dbReference>
<organism evidence="1 2">
    <name type="scientific">Shewanella sairae</name>
    <dbReference type="NCBI Taxonomy" id="190310"/>
    <lineage>
        <taxon>Bacteria</taxon>
        <taxon>Pseudomonadati</taxon>
        <taxon>Pseudomonadota</taxon>
        <taxon>Gammaproteobacteria</taxon>
        <taxon>Alteromonadales</taxon>
        <taxon>Shewanellaceae</taxon>
        <taxon>Shewanella</taxon>
    </lineage>
</organism>
<sequence>MLIWRQINSDNKQLKATKSINARVSPLVSKEAAINTAQHNNISQLFNVISPLKQAE</sequence>
<proteinExistence type="predicted"/>
<gene>
    <name evidence="1" type="ORF">TUM4438_36260</name>
</gene>
<dbReference type="EMBL" id="BPEY01000085">
    <property type="protein sequence ID" value="GIU50399.1"/>
    <property type="molecule type" value="Genomic_DNA"/>
</dbReference>
<evidence type="ECO:0000313" key="2">
    <source>
        <dbReference type="Proteomes" id="UP000887104"/>
    </source>
</evidence>